<feature type="binding site" evidence="17">
    <location>
        <position position="434"/>
    </location>
    <ligand>
        <name>Ca(2+)</name>
        <dbReference type="ChEBI" id="CHEBI:29108"/>
    </ligand>
</feature>
<dbReference type="GO" id="GO:0048015">
    <property type="term" value="P:phosphatidylinositol-mediated signaling"/>
    <property type="evidence" value="ECO:0007669"/>
    <property type="project" value="TreeGrafter"/>
</dbReference>
<feature type="compositionally biased region" description="Low complexity" evidence="19">
    <location>
        <begin position="1215"/>
        <end position="1236"/>
    </location>
</feature>
<feature type="region of interest" description="Disordered" evidence="19">
    <location>
        <begin position="487"/>
        <end position="589"/>
    </location>
</feature>
<keyword evidence="8 15" id="KW-0442">Lipid degradation</keyword>
<reference evidence="23" key="1">
    <citation type="journal article" date="2014" name="PLoS ONE">
        <title>The genome and linkage map of the northern pike (Esox lucius): conserved synteny revealed between the salmonid sister group and the Neoteleostei.</title>
        <authorList>
            <person name="Rondeau E.B."/>
            <person name="Minkley D.R."/>
            <person name="Leong J.S."/>
            <person name="Messmer A.M."/>
            <person name="Jantzen J.R."/>
            <person name="von Schalburg K.R."/>
            <person name="Lemon C."/>
            <person name="Bird N.H."/>
            <person name="Koop B.F."/>
        </authorList>
    </citation>
    <scope>NUCLEOTIDE SEQUENCE</scope>
</reference>
<evidence type="ECO:0000256" key="13">
    <source>
        <dbReference type="ARBA" id="ARBA00023674"/>
    </source>
</evidence>
<proteinExistence type="predicted"/>
<dbReference type="Gene3D" id="3.20.20.190">
    <property type="entry name" value="Phosphatidylinositol (PI) phosphodiesterase"/>
    <property type="match status" value="1"/>
</dbReference>
<dbReference type="Pfam" id="PF17787">
    <property type="entry name" value="PH_14"/>
    <property type="match status" value="1"/>
</dbReference>
<evidence type="ECO:0000256" key="9">
    <source>
        <dbReference type="ARBA" id="ARBA00023098"/>
    </source>
</evidence>
<feature type="domain" description="PI-PLC Y-box" evidence="21">
    <location>
        <begin position="592"/>
        <end position="708"/>
    </location>
</feature>
<dbReference type="PANTHER" id="PTHR10336">
    <property type="entry name" value="PHOSPHOINOSITIDE-SPECIFIC PHOSPHOLIPASE C FAMILY PROTEIN"/>
    <property type="match status" value="1"/>
</dbReference>
<dbReference type="Pfam" id="PF22631">
    <property type="entry name" value="PLCB1-4-like_EFh"/>
    <property type="match status" value="1"/>
</dbReference>
<reference evidence="22" key="3">
    <citation type="submission" date="2025-08" db="UniProtKB">
        <authorList>
            <consortium name="Ensembl"/>
        </authorList>
    </citation>
    <scope>IDENTIFICATION</scope>
</reference>
<evidence type="ECO:0000256" key="1">
    <source>
        <dbReference type="ARBA" id="ARBA00004123"/>
    </source>
</evidence>
<dbReference type="CDD" id="cd13361">
    <property type="entry name" value="PH_PLC_beta"/>
    <property type="match status" value="1"/>
</dbReference>
<dbReference type="Gene3D" id="1.10.238.10">
    <property type="entry name" value="EF-hand"/>
    <property type="match status" value="1"/>
</dbReference>
<dbReference type="GO" id="GO:0005737">
    <property type="term" value="C:cytoplasm"/>
    <property type="evidence" value="ECO:0007669"/>
    <property type="project" value="UniProtKB-SubCell"/>
</dbReference>
<feature type="compositionally biased region" description="Polar residues" evidence="19">
    <location>
        <begin position="519"/>
        <end position="534"/>
    </location>
</feature>
<feature type="region of interest" description="Disordered" evidence="19">
    <location>
        <begin position="994"/>
        <end position="1022"/>
    </location>
</feature>
<evidence type="ECO:0000256" key="2">
    <source>
        <dbReference type="ARBA" id="ARBA00004370"/>
    </source>
</evidence>
<dbReference type="GO" id="GO:0051209">
    <property type="term" value="P:release of sequestered calcium ion into cytosol"/>
    <property type="evidence" value="ECO:0007669"/>
    <property type="project" value="TreeGrafter"/>
</dbReference>
<keyword evidence="6 15" id="KW-0378">Hydrolase</keyword>
<dbReference type="FunFam" id="3.20.20.190:FF:000084">
    <property type="match status" value="1"/>
</dbReference>
<keyword evidence="17" id="KW-0479">Metal-binding</keyword>
<dbReference type="SUPFAM" id="SSF69989">
    <property type="entry name" value="C-terminal domain of PLC-beta"/>
    <property type="match status" value="1"/>
</dbReference>
<dbReference type="Gene3D" id="2.60.40.150">
    <property type="entry name" value="C2 domain"/>
    <property type="match status" value="1"/>
</dbReference>
<dbReference type="SMART" id="SM00149">
    <property type="entry name" value="PLCYc"/>
    <property type="match status" value="1"/>
</dbReference>
<dbReference type="PANTHER" id="PTHR10336:SF11">
    <property type="entry name" value="1-PHOSPHATIDYLINOSITOL 4,5-BISPHOSPHATE PHOSPHODIESTERASE BETA-3"/>
    <property type="match status" value="1"/>
</dbReference>
<dbReference type="InterPro" id="IPR001711">
    <property type="entry name" value="PLipase_C_Pinositol-sp_Y"/>
</dbReference>
<evidence type="ECO:0000256" key="5">
    <source>
        <dbReference type="ARBA" id="ARBA00022553"/>
    </source>
</evidence>
<feature type="active site" evidence="16">
    <location>
        <position position="353"/>
    </location>
</feature>
<evidence type="ECO:0000256" key="14">
    <source>
        <dbReference type="ARBA" id="ARBA00023726"/>
    </source>
</evidence>
<dbReference type="SUPFAM" id="SSF50729">
    <property type="entry name" value="PH domain-like"/>
    <property type="match status" value="1"/>
</dbReference>
<keyword evidence="4" id="KW-0963">Cytoplasm</keyword>
<keyword evidence="5" id="KW-0597">Phosphoprotein</keyword>
<reference evidence="22" key="2">
    <citation type="submission" date="2020-02" db="EMBL/GenBank/DDBJ databases">
        <title>Esox lucius (northern pike) genome, fEsoLuc1, primary haplotype.</title>
        <authorList>
            <person name="Myers G."/>
            <person name="Karagic N."/>
            <person name="Meyer A."/>
            <person name="Pippel M."/>
            <person name="Reichard M."/>
            <person name="Winkler S."/>
            <person name="Tracey A."/>
            <person name="Sims Y."/>
            <person name="Howe K."/>
            <person name="Rhie A."/>
            <person name="Formenti G."/>
            <person name="Durbin R."/>
            <person name="Fedrigo O."/>
            <person name="Jarvis E.D."/>
        </authorList>
    </citation>
    <scope>NUCLEOTIDE SEQUENCE [LARGE SCALE GENOMIC DNA]</scope>
</reference>
<organism evidence="22 23">
    <name type="scientific">Esox lucius</name>
    <name type="common">Northern pike</name>
    <dbReference type="NCBI Taxonomy" id="8010"/>
    <lineage>
        <taxon>Eukaryota</taxon>
        <taxon>Metazoa</taxon>
        <taxon>Chordata</taxon>
        <taxon>Craniata</taxon>
        <taxon>Vertebrata</taxon>
        <taxon>Euteleostomi</taxon>
        <taxon>Actinopterygii</taxon>
        <taxon>Neopterygii</taxon>
        <taxon>Teleostei</taxon>
        <taxon>Protacanthopterygii</taxon>
        <taxon>Esociformes</taxon>
        <taxon>Esocidae</taxon>
        <taxon>Esox</taxon>
    </lineage>
</organism>
<comment type="catalytic activity">
    <reaction evidence="13">
        <text>a 1,2-diacyl-sn-glycero-3-phospho-(1D-myo-inositol-4,5-bisphosphate) + H2O = 1D-myo-inositol 1,4,5-trisphosphate + a 1,2-diacyl-sn-glycerol + H(+)</text>
        <dbReference type="Rhea" id="RHEA:33179"/>
        <dbReference type="ChEBI" id="CHEBI:15377"/>
        <dbReference type="ChEBI" id="CHEBI:15378"/>
        <dbReference type="ChEBI" id="CHEBI:17815"/>
        <dbReference type="ChEBI" id="CHEBI:58456"/>
        <dbReference type="ChEBI" id="CHEBI:203600"/>
        <dbReference type="EC" id="3.1.4.11"/>
    </reaction>
    <physiologicalReaction direction="left-to-right" evidence="13">
        <dbReference type="Rhea" id="RHEA:33180"/>
    </physiologicalReaction>
</comment>
<evidence type="ECO:0000313" key="22">
    <source>
        <dbReference type="Ensembl" id="ENSELUP00000058266.2"/>
    </source>
</evidence>
<dbReference type="Gene3D" id="1.20.1230.10">
    <property type="entry name" value="Phospholipase C beta, distal C-terminal domain"/>
    <property type="match status" value="1"/>
</dbReference>
<dbReference type="Proteomes" id="UP000265140">
    <property type="component" value="Chromosome 24"/>
</dbReference>
<dbReference type="InterPro" id="IPR014815">
    <property type="entry name" value="PLC-beta_C"/>
</dbReference>
<feature type="compositionally biased region" description="Polar residues" evidence="19">
    <location>
        <begin position="1237"/>
        <end position="1249"/>
    </location>
</feature>
<keyword evidence="12" id="KW-0539">Nucleus</keyword>
<feature type="compositionally biased region" description="Basic and acidic residues" evidence="19">
    <location>
        <begin position="536"/>
        <end position="554"/>
    </location>
</feature>
<feature type="compositionally biased region" description="Polar residues" evidence="19">
    <location>
        <begin position="578"/>
        <end position="589"/>
    </location>
</feature>
<dbReference type="SMART" id="SM00239">
    <property type="entry name" value="C2"/>
    <property type="match status" value="1"/>
</dbReference>
<dbReference type="EC" id="3.1.4.11" evidence="15"/>
<dbReference type="Pfam" id="PF00387">
    <property type="entry name" value="PI-PLC-Y"/>
    <property type="match status" value="1"/>
</dbReference>
<evidence type="ECO:0000256" key="15">
    <source>
        <dbReference type="PIRNR" id="PIRNR000956"/>
    </source>
</evidence>
<dbReference type="Pfam" id="PF00168">
    <property type="entry name" value="C2"/>
    <property type="match status" value="1"/>
</dbReference>
<dbReference type="Pfam" id="PF08703">
    <property type="entry name" value="PLC-beta_C"/>
    <property type="match status" value="1"/>
</dbReference>
<dbReference type="PROSITE" id="PS50004">
    <property type="entry name" value="C2"/>
    <property type="match status" value="1"/>
</dbReference>
<dbReference type="PIRSF" id="PIRSF000956">
    <property type="entry name" value="PLC-beta"/>
    <property type="match status" value="1"/>
</dbReference>
<evidence type="ECO:0000256" key="7">
    <source>
        <dbReference type="ARBA" id="ARBA00022837"/>
    </source>
</evidence>
<dbReference type="SUPFAM" id="SSF49562">
    <property type="entry name" value="C2 domain (Calcium/lipid-binding domain, CaLB)"/>
    <property type="match status" value="1"/>
</dbReference>
<protein>
    <recommendedName>
        <fullName evidence="15">1-phosphatidylinositol 4,5-bisphosphate phosphodiesterase</fullName>
        <ecNumber evidence="15">3.1.4.11</ecNumber>
    </recommendedName>
</protein>
<name>A0A6Q2XYS7_ESOLU</name>
<dbReference type="InterPro" id="IPR053945">
    <property type="entry name" value="PLCB1-4-like_EFh"/>
</dbReference>
<evidence type="ECO:0000256" key="18">
    <source>
        <dbReference type="SAM" id="Coils"/>
    </source>
</evidence>
<feature type="coiled-coil region" evidence="18">
    <location>
        <begin position="954"/>
        <end position="981"/>
    </location>
</feature>
<reference evidence="22" key="4">
    <citation type="submission" date="2025-09" db="UniProtKB">
        <authorList>
            <consortium name="Ensembl"/>
        </authorList>
    </citation>
    <scope>IDENTIFICATION</scope>
</reference>
<dbReference type="InterPro" id="IPR042531">
    <property type="entry name" value="PLC-beta_C_sf"/>
</dbReference>
<dbReference type="PRINTS" id="PR00390">
    <property type="entry name" value="PHPHLIPASEC"/>
</dbReference>
<dbReference type="SUPFAM" id="SSF47473">
    <property type="entry name" value="EF-hand"/>
    <property type="match status" value="1"/>
</dbReference>
<feature type="coiled-coil region" evidence="18">
    <location>
        <begin position="1088"/>
        <end position="1135"/>
    </location>
</feature>
<dbReference type="GO" id="GO:0016020">
    <property type="term" value="C:membrane"/>
    <property type="evidence" value="ECO:0007669"/>
    <property type="project" value="UniProtKB-SubCell"/>
</dbReference>
<keyword evidence="18" id="KW-0175">Coiled coil</keyword>
<evidence type="ECO:0000256" key="10">
    <source>
        <dbReference type="ARBA" id="ARBA00023136"/>
    </source>
</evidence>
<feature type="region of interest" description="Disordered" evidence="19">
    <location>
        <begin position="1212"/>
        <end position="1249"/>
    </location>
</feature>
<evidence type="ECO:0000256" key="3">
    <source>
        <dbReference type="ARBA" id="ARBA00004496"/>
    </source>
</evidence>
<dbReference type="GO" id="GO:0046488">
    <property type="term" value="P:phosphatidylinositol metabolic process"/>
    <property type="evidence" value="ECO:0007669"/>
    <property type="project" value="TreeGrafter"/>
</dbReference>
<keyword evidence="23" id="KW-1185">Reference proteome</keyword>
<keyword evidence="11 15" id="KW-0807">Transducer</keyword>
<comment type="cofactor">
    <cofactor evidence="17">
        <name>Ca(2+)</name>
        <dbReference type="ChEBI" id="CHEBI:29108"/>
    </cofactor>
    <text evidence="17">Binds 1 Ca(2+) ion per subunit.</text>
</comment>
<evidence type="ECO:0000256" key="17">
    <source>
        <dbReference type="PIRSR" id="PIRSR000956-2"/>
    </source>
</evidence>
<gene>
    <name evidence="22" type="primary">PLCB3</name>
</gene>
<sequence>MAGAKPGVHALQLKPVSVHDILKRGSKFIKWDEPAMEPKIKPALELRPKEPNSGHPTLITLRVDPDGFFLYWTGGANMEVEILDISQIRDTRTGKFAKLPKEPRVREVLGFGKPGEAGVSVEAKLVTVVHGNDLVNVSFLNFQAMNEETAKVWTDELFKLATNILSQNASRNTFLLKAYTRLKLQVNQDGKIPVKNILKMFSDKKRVETALEQCGLVTNRVEGIKPDDFTWEMFQSFLHSLCLRPEIERIFVELGSKGKPFLSLDQLTDFINRRQRDSRLNEVLYPPLKREQIRQLMEKYESNASQLERDQISLMGFTKYLGGEENTIVPPERLDIIDDMNQPLSHYFINSSHNTYLTVGQLTGLSSVEMYRQVLLTGCRCIELDCWKGRPQDDEPYITHGFTMTTEIPFKEVIEAIAESAFKSSPYPVILSFENHVDSAKQQAKMAEYCRTIFGDALLIDPLEKYPLVPGQPLPSPQELLGKILIKNKKKHQHNRASSGGSCRRRTGEDAVDMASSPAHDSTFSDCETGQLLSNGEEKQAERLIKDGDPRKSLGGEGESEEEEEDEPVPELKKPNSDEGTASSEVNATEEMSTLVNYIEPVKFKSFENANKRNKYFEMSSFVETKGMDTLKSSPIEFVEYNKKQLSRIYPKGTRVDSSNYMPQLFWNVGCQMVALNFQTLDLPMQLNMGVFEYNGRSGYLLKPEFMRRTDKHFDPFTENIVDGIVANTVKIKVISGQFLTDKKVGVYVEVDIFGLPADTKRKHRTKTSNGNSLDPVWDEEVFVFSKIVLPTLASLRIAVFEENGKFLGHRICPVSTIRPGYHYISLKNELNQPLMLPSLLVFTEAQDYIPNEHQEYAEALTNPIKHVSLLAQRERQLASLIEDNSERVLEQPKLCEIDWEGDAPKVKVPSPLHQVPAPVDDISEIINSPGQGQKEDLIATVLAKLQPQSLEELKQHKSYLKLLKKQCKELKEIRKKHLKKVWALSKEQRNRCNQLQSDTERRRSQMEKHLKRSIKKNESAEPVQKQLTALEMEVKTKTVQLRQWQMEELLKLRKEQHKLEREKKHQHLEESFPKLKEVAQECQTAQLKKLKDICDREKKELQKILDRKRLNSIVEAKSRESEKAEQELIEINRKHISDSVTLIRRLDDAQLKRQEKLLIGHREVLRHIEEDQPLMKARLEQDLNEELQRLPEEICTYLQTELESKGLRSDALFSSNHNSPSPSSSSGPPSNCSTPTFPLTPNRSTWNRSMDNSIASLVDSSSSSTPVLSEAELTG</sequence>
<dbReference type="AlphaFoldDB" id="A0A6Q2XYS7"/>
<dbReference type="InterPro" id="IPR001192">
    <property type="entry name" value="PI-PLC_fam"/>
</dbReference>
<dbReference type="Ensembl" id="ENSELUT00000069781.2">
    <property type="protein sequence ID" value="ENSELUP00000058266.2"/>
    <property type="gene ID" value="ENSELUG00000011845.3"/>
</dbReference>
<dbReference type="PROSITE" id="PS50007">
    <property type="entry name" value="PIPLC_X_DOMAIN"/>
    <property type="match status" value="1"/>
</dbReference>
<dbReference type="SMART" id="SM00148">
    <property type="entry name" value="PLCXc"/>
    <property type="match status" value="1"/>
</dbReference>
<evidence type="ECO:0000259" key="20">
    <source>
        <dbReference type="PROSITE" id="PS50004"/>
    </source>
</evidence>
<comment type="catalytic activity">
    <reaction evidence="14">
        <text>a 1,2-diacyl-sn-glycero-3-phospho-(1D-myo-inositol) + H2O = 1D-myo-inositol 1-phosphate + a 1,2-diacyl-sn-glycerol + H(+)</text>
        <dbReference type="Rhea" id="RHEA:43484"/>
        <dbReference type="ChEBI" id="CHEBI:15377"/>
        <dbReference type="ChEBI" id="CHEBI:15378"/>
        <dbReference type="ChEBI" id="CHEBI:17815"/>
        <dbReference type="ChEBI" id="CHEBI:57880"/>
        <dbReference type="ChEBI" id="CHEBI:58433"/>
    </reaction>
    <physiologicalReaction direction="left-to-right" evidence="14">
        <dbReference type="Rhea" id="RHEA:43485"/>
    </physiologicalReaction>
</comment>
<dbReference type="GO" id="GO:0007186">
    <property type="term" value="P:G protein-coupled receptor signaling pathway"/>
    <property type="evidence" value="ECO:0007669"/>
    <property type="project" value="TreeGrafter"/>
</dbReference>
<feature type="binding site" evidence="17">
    <location>
        <position position="385"/>
    </location>
    <ligand>
        <name>Ca(2+)</name>
        <dbReference type="ChEBI" id="CHEBI:29108"/>
    </ligand>
</feature>
<evidence type="ECO:0000256" key="11">
    <source>
        <dbReference type="ARBA" id="ARBA00023224"/>
    </source>
</evidence>
<keyword evidence="10" id="KW-0472">Membrane</keyword>
<dbReference type="Gene3D" id="2.30.29.240">
    <property type="match status" value="1"/>
</dbReference>
<dbReference type="InterPro" id="IPR037862">
    <property type="entry name" value="PLC-beta_PH"/>
</dbReference>
<dbReference type="InterPro" id="IPR000909">
    <property type="entry name" value="PLipase_C_PInositol-sp_X_dom"/>
</dbReference>
<feature type="domain" description="C2" evidence="20">
    <location>
        <begin position="711"/>
        <end position="835"/>
    </location>
</feature>
<evidence type="ECO:0000256" key="8">
    <source>
        <dbReference type="ARBA" id="ARBA00022963"/>
    </source>
</evidence>
<feature type="binding site" evidence="17">
    <location>
        <position position="383"/>
    </location>
    <ligand>
        <name>Ca(2+)</name>
        <dbReference type="ChEBI" id="CHEBI:29108"/>
    </ligand>
</feature>
<dbReference type="CDD" id="cd08591">
    <property type="entry name" value="PI-PLCc_beta"/>
    <property type="match status" value="1"/>
</dbReference>
<dbReference type="InterPro" id="IPR017946">
    <property type="entry name" value="PLC-like_Pdiesterase_TIM-brl"/>
</dbReference>
<evidence type="ECO:0000256" key="6">
    <source>
        <dbReference type="ARBA" id="ARBA00022801"/>
    </source>
</evidence>
<evidence type="ECO:0000256" key="12">
    <source>
        <dbReference type="ARBA" id="ARBA00023242"/>
    </source>
</evidence>
<dbReference type="InterPro" id="IPR035892">
    <property type="entry name" value="C2_domain_sf"/>
</dbReference>
<dbReference type="GO" id="GO:0005509">
    <property type="term" value="F:calcium ion binding"/>
    <property type="evidence" value="ECO:0007669"/>
    <property type="project" value="UniProtKB-UniRule"/>
</dbReference>
<dbReference type="CDD" id="cd00275">
    <property type="entry name" value="C2_PLC_like"/>
    <property type="match status" value="1"/>
</dbReference>
<evidence type="ECO:0000313" key="23">
    <source>
        <dbReference type="Proteomes" id="UP000265140"/>
    </source>
</evidence>
<dbReference type="SUPFAM" id="SSF51695">
    <property type="entry name" value="PLC-like phosphodiesterases"/>
    <property type="match status" value="1"/>
</dbReference>
<dbReference type="FunFam" id="2.30.29.240:FF:000007">
    <property type="entry name" value="1-phosphatidylinositol 4,5-bisphosphate phosphodiesterase"/>
    <property type="match status" value="1"/>
</dbReference>
<dbReference type="GeneTree" id="ENSGT00940000160539"/>
<feature type="compositionally biased region" description="Acidic residues" evidence="19">
    <location>
        <begin position="558"/>
        <end position="569"/>
    </location>
</feature>
<comment type="subcellular location">
    <subcellularLocation>
        <location evidence="3">Cytoplasm</location>
    </subcellularLocation>
    <subcellularLocation>
        <location evidence="2">Membrane</location>
    </subcellularLocation>
    <subcellularLocation>
        <location evidence="1">Nucleus</location>
    </subcellularLocation>
</comment>
<dbReference type="Bgee" id="ENSELUG00000011845">
    <property type="expression patterns" value="Expressed in pharyngeal gill and 15 other cell types or tissues"/>
</dbReference>
<feature type="active site" evidence="16">
    <location>
        <position position="400"/>
    </location>
</feature>
<dbReference type="GO" id="GO:0004435">
    <property type="term" value="F:phosphatidylinositol-4,5-bisphosphate phospholipase C activity"/>
    <property type="evidence" value="ECO:0007669"/>
    <property type="project" value="UniProtKB-UniRule"/>
</dbReference>
<dbReference type="InterPro" id="IPR011992">
    <property type="entry name" value="EF-hand-dom_pair"/>
</dbReference>
<dbReference type="GO" id="GO:0016042">
    <property type="term" value="P:lipid catabolic process"/>
    <property type="evidence" value="ECO:0007669"/>
    <property type="project" value="UniProtKB-KW"/>
</dbReference>
<dbReference type="InterPro" id="IPR016280">
    <property type="entry name" value="PLC-beta"/>
</dbReference>
<evidence type="ECO:0000256" key="4">
    <source>
        <dbReference type="ARBA" id="ARBA00022490"/>
    </source>
</evidence>
<evidence type="ECO:0000259" key="21">
    <source>
        <dbReference type="PROSITE" id="PS50008"/>
    </source>
</evidence>
<dbReference type="GO" id="GO:0005516">
    <property type="term" value="F:calmodulin binding"/>
    <property type="evidence" value="ECO:0007669"/>
    <property type="project" value="TreeGrafter"/>
</dbReference>
<dbReference type="Pfam" id="PF00388">
    <property type="entry name" value="PI-PLC-X"/>
    <property type="match status" value="1"/>
</dbReference>
<dbReference type="FunFam" id="2.60.40.150:FF:000008">
    <property type="entry name" value="1-phosphatidylinositol 4,5-bisphosphate phosphodiesterase"/>
    <property type="match status" value="1"/>
</dbReference>
<dbReference type="FunFam" id="1.10.238.10:FF:000048">
    <property type="entry name" value="1-phosphatidylinositol 4,5-bisphosphate phosphodiesterase"/>
    <property type="match status" value="1"/>
</dbReference>
<keyword evidence="9 15" id="KW-0443">Lipid metabolism</keyword>
<keyword evidence="7 17" id="KW-0106">Calcium</keyword>
<evidence type="ECO:0000256" key="16">
    <source>
        <dbReference type="PIRSR" id="PIRSR000956-1"/>
    </source>
</evidence>
<feature type="compositionally biased region" description="Basic and acidic residues" evidence="19">
    <location>
        <begin position="999"/>
        <end position="1009"/>
    </location>
</feature>
<feature type="binding site" evidence="17">
    <location>
        <position position="354"/>
    </location>
    <ligand>
        <name>Ca(2+)</name>
        <dbReference type="ChEBI" id="CHEBI:29108"/>
    </ligand>
</feature>
<dbReference type="PROSITE" id="PS50008">
    <property type="entry name" value="PIPLC_Y_DOMAIN"/>
    <property type="match status" value="1"/>
</dbReference>
<evidence type="ECO:0000256" key="19">
    <source>
        <dbReference type="SAM" id="MobiDB-lite"/>
    </source>
</evidence>
<dbReference type="InterPro" id="IPR000008">
    <property type="entry name" value="C2_dom"/>
</dbReference>
<dbReference type="GO" id="GO:0005634">
    <property type="term" value="C:nucleus"/>
    <property type="evidence" value="ECO:0007669"/>
    <property type="project" value="UniProtKB-SubCell"/>
</dbReference>
<accession>A0A6Q2XYS7</accession>